<gene>
    <name evidence="3" type="ORF">C1I99_24215</name>
</gene>
<dbReference type="Proteomes" id="UP000248749">
    <property type="component" value="Unassembled WGS sequence"/>
</dbReference>
<feature type="domain" description="TfoX C-terminal" evidence="2">
    <location>
        <begin position="89"/>
        <end position="147"/>
    </location>
</feature>
<proteinExistence type="predicted"/>
<evidence type="ECO:0000313" key="3">
    <source>
        <dbReference type="EMBL" id="PZF90641.1"/>
    </source>
</evidence>
<comment type="caution">
    <text evidence="3">The sequence shown here is derived from an EMBL/GenBank/DDBJ whole genome shotgun (WGS) entry which is preliminary data.</text>
</comment>
<keyword evidence="4" id="KW-1185">Reference proteome</keyword>
<name>A0A2W2BTP8_9ACTN</name>
<evidence type="ECO:0000259" key="2">
    <source>
        <dbReference type="Pfam" id="PF04994"/>
    </source>
</evidence>
<feature type="compositionally biased region" description="Basic and acidic residues" evidence="1">
    <location>
        <begin position="16"/>
        <end position="32"/>
    </location>
</feature>
<feature type="region of interest" description="Disordered" evidence="1">
    <location>
        <begin position="1"/>
        <end position="39"/>
    </location>
</feature>
<dbReference type="Pfam" id="PF04994">
    <property type="entry name" value="TfoX_C"/>
    <property type="match status" value="1"/>
</dbReference>
<organism evidence="3 4">
    <name type="scientific">Micromonospora deserti</name>
    <dbReference type="NCBI Taxonomy" id="2070366"/>
    <lineage>
        <taxon>Bacteria</taxon>
        <taxon>Bacillati</taxon>
        <taxon>Actinomycetota</taxon>
        <taxon>Actinomycetes</taxon>
        <taxon>Micromonosporales</taxon>
        <taxon>Micromonosporaceae</taxon>
        <taxon>Micromonospora</taxon>
    </lineage>
</organism>
<evidence type="ECO:0000256" key="1">
    <source>
        <dbReference type="SAM" id="MobiDB-lite"/>
    </source>
</evidence>
<reference evidence="3 4" key="1">
    <citation type="submission" date="2018-01" db="EMBL/GenBank/DDBJ databases">
        <title>Draft genome sequence of Salinispora sp. 13K206.</title>
        <authorList>
            <person name="Sahin N."/>
            <person name="Saygin H."/>
            <person name="Ay H."/>
        </authorList>
    </citation>
    <scope>NUCLEOTIDE SEQUENCE [LARGE SCALE GENOMIC DNA]</scope>
    <source>
        <strain evidence="3 4">13K206</strain>
    </source>
</reference>
<sequence>MGLAHRNSIRPCPSCRRADGRTRTVRAGEHHRASGAGGTYTRLETGRASSRQRHEFWHGTGIAQRRWRYRGGQHPGPPRRIKDIDMDGTRNLGPASARMLAAIGIDTAADLDAIGAAGVYRHLRDAGTPGLTRNLLWAMEAAPQGVMASRTLAVSTNCSNRTMRPPRTTKWWATRTLIGLPVALLVAV</sequence>
<protein>
    <recommendedName>
        <fullName evidence="2">TfoX C-terminal domain-containing protein</fullName>
    </recommendedName>
</protein>
<accession>A0A2W2BTP8</accession>
<dbReference type="InterPro" id="IPR007077">
    <property type="entry name" value="TfoX_C"/>
</dbReference>
<dbReference type="EMBL" id="POUB01000224">
    <property type="protein sequence ID" value="PZF90641.1"/>
    <property type="molecule type" value="Genomic_DNA"/>
</dbReference>
<dbReference type="AlphaFoldDB" id="A0A2W2BTP8"/>
<evidence type="ECO:0000313" key="4">
    <source>
        <dbReference type="Proteomes" id="UP000248749"/>
    </source>
</evidence>
<feature type="region of interest" description="Disordered" evidence="1">
    <location>
        <begin position="68"/>
        <end position="87"/>
    </location>
</feature>
<dbReference type="Gene3D" id="1.10.150.20">
    <property type="entry name" value="5' to 3' exonuclease, C-terminal subdomain"/>
    <property type="match status" value="1"/>
</dbReference>